<proteinExistence type="inferred from homology"/>
<reference evidence="7" key="1">
    <citation type="journal article" date="2018" name="DNA Res.">
        <title>Multiple hybrid de novo genome assembly of finger millet, an orphan allotetraploid crop.</title>
        <authorList>
            <person name="Hatakeyama M."/>
            <person name="Aluri S."/>
            <person name="Balachadran M.T."/>
            <person name="Sivarajan S.R."/>
            <person name="Patrignani A."/>
            <person name="Gruter S."/>
            <person name="Poveda L."/>
            <person name="Shimizu-Inatsugi R."/>
            <person name="Baeten J."/>
            <person name="Francoijs K.J."/>
            <person name="Nataraja K.N."/>
            <person name="Reddy Y.A.N."/>
            <person name="Phadnis S."/>
            <person name="Ravikumar R.L."/>
            <person name="Schlapbach R."/>
            <person name="Sreeman S.M."/>
            <person name="Shimizu K.K."/>
        </authorList>
    </citation>
    <scope>NUCLEOTIDE SEQUENCE</scope>
</reference>
<gene>
    <name evidence="7" type="primary">ga16421</name>
    <name evidence="6" type="synonym">MED10</name>
    <name evidence="7" type="ORF">PR202_ga16421</name>
</gene>
<protein>
    <recommendedName>
        <fullName evidence="6">Mediator of RNA polymerase II transcription subunit 10</fullName>
    </recommendedName>
    <alternativeName>
        <fullName evidence="6">Mediator complex subunit 10</fullName>
    </alternativeName>
</protein>
<keyword evidence="3 6" id="KW-0805">Transcription regulation</keyword>
<evidence type="ECO:0000256" key="1">
    <source>
        <dbReference type="ARBA" id="ARBA00004123"/>
    </source>
</evidence>
<dbReference type="AlphaFoldDB" id="A0AAV5CMS4"/>
<comment type="similarity">
    <text evidence="2 6">Belongs to the Mediator complex subunit 10 family.</text>
</comment>
<comment type="caution">
    <text evidence="7">The sequence shown here is derived from an EMBL/GenBank/DDBJ whole genome shotgun (WGS) entry which is preliminary data.</text>
</comment>
<keyword evidence="4 6" id="KW-0804">Transcription</keyword>
<organism evidence="7 8">
    <name type="scientific">Eleusine coracana subsp. coracana</name>
    <dbReference type="NCBI Taxonomy" id="191504"/>
    <lineage>
        <taxon>Eukaryota</taxon>
        <taxon>Viridiplantae</taxon>
        <taxon>Streptophyta</taxon>
        <taxon>Embryophyta</taxon>
        <taxon>Tracheophyta</taxon>
        <taxon>Spermatophyta</taxon>
        <taxon>Magnoliopsida</taxon>
        <taxon>Liliopsida</taxon>
        <taxon>Poales</taxon>
        <taxon>Poaceae</taxon>
        <taxon>PACMAD clade</taxon>
        <taxon>Chloridoideae</taxon>
        <taxon>Cynodonteae</taxon>
        <taxon>Eleusininae</taxon>
        <taxon>Eleusine</taxon>
    </lineage>
</organism>
<dbReference type="PANTHER" id="PTHR13345">
    <property type="entry name" value="MEDIATOR OF RNA POLYMERASE II TRANSCRIPTION SUBUNIT 10"/>
    <property type="match status" value="1"/>
</dbReference>
<evidence type="ECO:0000256" key="2">
    <source>
        <dbReference type="ARBA" id="ARBA00005389"/>
    </source>
</evidence>
<dbReference type="EMBL" id="BQKI01000007">
    <property type="protein sequence ID" value="GJM99331.1"/>
    <property type="molecule type" value="Genomic_DNA"/>
</dbReference>
<accession>A0AAV5CMS4</accession>
<reference evidence="7" key="2">
    <citation type="submission" date="2021-12" db="EMBL/GenBank/DDBJ databases">
        <title>Resequencing data analysis of finger millet.</title>
        <authorList>
            <person name="Hatakeyama M."/>
            <person name="Aluri S."/>
            <person name="Balachadran M.T."/>
            <person name="Sivarajan S.R."/>
            <person name="Poveda L."/>
            <person name="Shimizu-Inatsugi R."/>
            <person name="Schlapbach R."/>
            <person name="Sreeman S.M."/>
            <person name="Shimizu K.K."/>
        </authorList>
    </citation>
    <scope>NUCLEOTIDE SEQUENCE</scope>
</reference>
<dbReference type="GO" id="GO:0045944">
    <property type="term" value="P:positive regulation of transcription by RNA polymerase II"/>
    <property type="evidence" value="ECO:0007669"/>
    <property type="project" value="TreeGrafter"/>
</dbReference>
<keyword evidence="5 6" id="KW-0539">Nucleus</keyword>
<comment type="function">
    <text evidence="6">Component of the Mediator complex, a coactivator involved in the regulated transcription of nearly all RNA polymerase II-dependent genes. Mediator functions as a bridge to convey information from gene-specific regulatory proteins to the basal RNA polymerase II transcription machinery. Mediator is recruited to promoters by direct interactions with regulatory proteins and serves as a scaffold for the assembly of a functional preinitiation complex with RNA polymerase II and the general transcription factors.</text>
</comment>
<comment type="subcellular location">
    <subcellularLocation>
        <location evidence="1 6">Nucleus</location>
    </subcellularLocation>
</comment>
<name>A0AAV5CMS4_ELECO</name>
<evidence type="ECO:0000256" key="3">
    <source>
        <dbReference type="ARBA" id="ARBA00023015"/>
    </source>
</evidence>
<dbReference type="GO" id="GO:0016592">
    <property type="term" value="C:mediator complex"/>
    <property type="evidence" value="ECO:0007669"/>
    <property type="project" value="InterPro"/>
</dbReference>
<sequence length="334" mass="36362">MTSSQNATGLLRMSRVIDLSCPEIGMENRPLNDDINNENTVVLDLATGKRSKGRRENTEGVHVDRHNWFEPAEAWSVTYTLQGNAAARCVEASAYQISWAAGPFHSKSLDTRMIRPRWFLRGLLPNGDFVAYTPLSAPVYSSLPVLPPPMDNVAPNPSAMAAAAAAAGNGVQASGAGGDRPEDPSKQNLAQVTNSIQRTLGLLHQLNLTVSSFNSASQLPLLQRLNGLVAELDTMQKLAEGCNIQVPMEVVNLIDDGKNPDEFTRDVLNSCIAKNQITKGKTDAFKSLRKHLLEELEEAFPEDVEGYREIRATAAAVSGTTFDLCHSMHSSNEY</sequence>
<dbReference type="InterPro" id="IPR019145">
    <property type="entry name" value="Mediator_Med10"/>
</dbReference>
<keyword evidence="6" id="KW-0010">Activator</keyword>
<dbReference type="GO" id="GO:0003712">
    <property type="term" value="F:transcription coregulator activity"/>
    <property type="evidence" value="ECO:0007669"/>
    <property type="project" value="InterPro"/>
</dbReference>
<dbReference type="Pfam" id="PF09748">
    <property type="entry name" value="Med10"/>
    <property type="match status" value="1"/>
</dbReference>
<dbReference type="PANTHER" id="PTHR13345:SF14">
    <property type="entry name" value="MEDIATOR OF RNA POLYMERASE II TRANSCRIPTION SUBUNIT 10A-RELATED"/>
    <property type="match status" value="1"/>
</dbReference>
<keyword evidence="8" id="KW-1185">Reference proteome</keyword>
<evidence type="ECO:0000313" key="8">
    <source>
        <dbReference type="Proteomes" id="UP001054889"/>
    </source>
</evidence>
<evidence type="ECO:0000256" key="5">
    <source>
        <dbReference type="ARBA" id="ARBA00023242"/>
    </source>
</evidence>
<evidence type="ECO:0000256" key="4">
    <source>
        <dbReference type="ARBA" id="ARBA00023163"/>
    </source>
</evidence>
<evidence type="ECO:0000256" key="6">
    <source>
        <dbReference type="RuleBase" id="RU364146"/>
    </source>
</evidence>
<dbReference type="Proteomes" id="UP001054889">
    <property type="component" value="Unassembled WGS sequence"/>
</dbReference>
<comment type="subunit">
    <text evidence="6">Component of the Mediator complex.</text>
</comment>
<evidence type="ECO:0000313" key="7">
    <source>
        <dbReference type="EMBL" id="GJM99331.1"/>
    </source>
</evidence>